<protein>
    <submittedName>
        <fullName evidence="1">Uncharacterized protein</fullName>
    </submittedName>
</protein>
<name>A0A8G1EDC0_9RHOB</name>
<evidence type="ECO:0000313" key="2">
    <source>
        <dbReference type="Proteomes" id="UP000826300"/>
    </source>
</evidence>
<dbReference type="RefSeq" id="WP_220662263.1">
    <property type="nucleotide sequence ID" value="NZ_CP069370.1"/>
</dbReference>
<sequence length="291" mass="31373">MIIGAIESASDGVITGWMHCRSSILTGQTVLAYLDGVCVGSGEIGTFRQDLCDAGLADGKLGFSFPISLPQQNDARRVVVSLQNCEAFLLQPGARVVDSSAPAQPDTYVCGRLPGSDRLRWMRNVAAFEAKDYELMRTLIEFGAANEVIDSEQPEDRLRKVFELAALGPVGIGHVDIPAEANLATYMSDHRPAGHSGLFALVGDRRTTVSVQETPEAMPGTRADAPVVGGIEYMFGPNMALILRRWTPFSATRLNAGKVRCYFPTYPEDLVASAEVAAAQAETTSERRAFS</sequence>
<dbReference type="AlphaFoldDB" id="A0A8G1EDC0"/>
<dbReference type="KEGG" id="nsm:JO391_00425"/>
<keyword evidence="2" id="KW-1185">Reference proteome</keyword>
<reference evidence="1" key="1">
    <citation type="submission" date="2021-02" db="EMBL/GenBank/DDBJ databases">
        <title>Rhodobacter shimadae sp. nov., an aerobic anoxygenic phototrophic bacterium isolated from a hot spring.</title>
        <authorList>
            <person name="Muramatsu S."/>
            <person name="Haruta S."/>
            <person name="Hirose S."/>
            <person name="Hanada S."/>
        </authorList>
    </citation>
    <scope>NUCLEOTIDE SEQUENCE</scope>
    <source>
        <strain evidence="1">N10</strain>
    </source>
</reference>
<gene>
    <name evidence="1" type="ORF">JO391_00425</name>
</gene>
<dbReference type="EMBL" id="CP069370">
    <property type="protein sequence ID" value="QYZ70046.1"/>
    <property type="molecule type" value="Genomic_DNA"/>
</dbReference>
<organism evidence="1 2">
    <name type="scientific">Neotabrizicola shimadae</name>
    <dbReference type="NCBI Taxonomy" id="2807096"/>
    <lineage>
        <taxon>Bacteria</taxon>
        <taxon>Pseudomonadati</taxon>
        <taxon>Pseudomonadota</taxon>
        <taxon>Alphaproteobacteria</taxon>
        <taxon>Rhodobacterales</taxon>
        <taxon>Paracoccaceae</taxon>
        <taxon>Neotabrizicola</taxon>
    </lineage>
</organism>
<proteinExistence type="predicted"/>
<accession>A0A8G1EDC0</accession>
<evidence type="ECO:0000313" key="1">
    <source>
        <dbReference type="EMBL" id="QYZ70046.1"/>
    </source>
</evidence>
<dbReference type="Proteomes" id="UP000826300">
    <property type="component" value="Chromosome"/>
</dbReference>